<sequence length="378" mass="41357">MMRIALLTELYPPSIGGQELFFEGLGRALVEHGHSVEVFCVGHAAGLPAREIVHNITIHRFPSDPHYKTPAKAWMKRAWPSIFRYAAWTRLRLQLGEYDLVVLNQWPLLHAVTLPRDLRRRSVLHWCEIREGRFYGALQKWLPRLVTHNAAISDGVASEIRRTSGRPIFTMPSGLRLGDYGAAPQDRRSGVLSLGRIVEHKNLPLLVRCFDVLKRRGYPGGLTIAGEGPTMPDLRRTVAASPFAADIALLGPVSDAEKAQLLAQSDLLVLTSQREGFPRVVAEAMASGLPVLTAAYPGNGTKEVVREAGCGLVAEPLPASLADAAQSILDAWETFSHAGSLYAEKLDWGGIAERLEQQVGWKPARSIALPGADPSHAC</sequence>
<dbReference type="PANTHER" id="PTHR45947">
    <property type="entry name" value="SULFOQUINOVOSYL TRANSFERASE SQD2"/>
    <property type="match status" value="1"/>
</dbReference>
<dbReference type="InterPro" id="IPR050194">
    <property type="entry name" value="Glycosyltransferase_grp1"/>
</dbReference>
<gene>
    <name evidence="3" type="ORF">ACFPP9_14840</name>
</gene>
<evidence type="ECO:0000313" key="3">
    <source>
        <dbReference type="EMBL" id="MFC5517059.1"/>
    </source>
</evidence>
<dbReference type="Proteomes" id="UP001596150">
    <property type="component" value="Unassembled WGS sequence"/>
</dbReference>
<evidence type="ECO:0000313" key="4">
    <source>
        <dbReference type="Proteomes" id="UP001596150"/>
    </source>
</evidence>
<dbReference type="InterPro" id="IPR028098">
    <property type="entry name" value="Glyco_trans_4-like_N"/>
</dbReference>
<dbReference type="PANTHER" id="PTHR45947:SF3">
    <property type="entry name" value="SULFOQUINOVOSYL TRANSFERASE SQD2"/>
    <property type="match status" value="1"/>
</dbReference>
<protein>
    <submittedName>
        <fullName evidence="3">Glycosyltransferase family 4 protein</fullName>
        <ecNumber evidence="3">2.4.-.-</ecNumber>
    </submittedName>
</protein>
<comment type="caution">
    <text evidence="3">The sequence shown here is derived from an EMBL/GenBank/DDBJ whole genome shotgun (WGS) entry which is preliminary data.</text>
</comment>
<feature type="domain" description="Glycosyltransferase subfamily 4-like N-terminal" evidence="2">
    <location>
        <begin position="15"/>
        <end position="174"/>
    </location>
</feature>
<dbReference type="EC" id="2.4.-.-" evidence="3"/>
<dbReference type="Pfam" id="PF13439">
    <property type="entry name" value="Glyco_transf_4"/>
    <property type="match status" value="1"/>
</dbReference>
<keyword evidence="4" id="KW-1185">Reference proteome</keyword>
<dbReference type="GO" id="GO:0016757">
    <property type="term" value="F:glycosyltransferase activity"/>
    <property type="evidence" value="ECO:0007669"/>
    <property type="project" value="UniProtKB-KW"/>
</dbReference>
<keyword evidence="3" id="KW-0328">Glycosyltransferase</keyword>
<feature type="domain" description="Glycosyl transferase family 1" evidence="1">
    <location>
        <begin position="191"/>
        <end position="333"/>
    </location>
</feature>
<dbReference type="EMBL" id="JBHSML010000004">
    <property type="protein sequence ID" value="MFC5517059.1"/>
    <property type="molecule type" value="Genomic_DNA"/>
</dbReference>
<reference evidence="4" key="1">
    <citation type="journal article" date="2019" name="Int. J. Syst. Evol. Microbiol.">
        <title>The Global Catalogue of Microorganisms (GCM) 10K type strain sequencing project: providing services to taxonomists for standard genome sequencing and annotation.</title>
        <authorList>
            <consortium name="The Broad Institute Genomics Platform"/>
            <consortium name="The Broad Institute Genome Sequencing Center for Infectious Disease"/>
            <person name="Wu L."/>
            <person name="Ma J."/>
        </authorList>
    </citation>
    <scope>NUCLEOTIDE SEQUENCE [LARGE SCALE GENOMIC DNA]</scope>
    <source>
        <strain evidence="4">KACC 12633</strain>
    </source>
</reference>
<name>A0ABW0Q370_9HYPH</name>
<organism evidence="3 4">
    <name type="scientific">Kaistia terrae</name>
    <dbReference type="NCBI Taxonomy" id="537017"/>
    <lineage>
        <taxon>Bacteria</taxon>
        <taxon>Pseudomonadati</taxon>
        <taxon>Pseudomonadota</taxon>
        <taxon>Alphaproteobacteria</taxon>
        <taxon>Hyphomicrobiales</taxon>
        <taxon>Kaistiaceae</taxon>
        <taxon>Kaistia</taxon>
    </lineage>
</organism>
<dbReference type="SUPFAM" id="SSF53756">
    <property type="entry name" value="UDP-Glycosyltransferase/glycogen phosphorylase"/>
    <property type="match status" value="1"/>
</dbReference>
<dbReference type="InterPro" id="IPR001296">
    <property type="entry name" value="Glyco_trans_1"/>
</dbReference>
<dbReference type="Gene3D" id="3.40.50.2000">
    <property type="entry name" value="Glycogen Phosphorylase B"/>
    <property type="match status" value="2"/>
</dbReference>
<proteinExistence type="predicted"/>
<dbReference type="CDD" id="cd03801">
    <property type="entry name" value="GT4_PimA-like"/>
    <property type="match status" value="1"/>
</dbReference>
<evidence type="ECO:0000259" key="2">
    <source>
        <dbReference type="Pfam" id="PF13439"/>
    </source>
</evidence>
<keyword evidence="3" id="KW-0808">Transferase</keyword>
<dbReference type="Pfam" id="PF00534">
    <property type="entry name" value="Glycos_transf_1"/>
    <property type="match status" value="1"/>
</dbReference>
<evidence type="ECO:0000259" key="1">
    <source>
        <dbReference type="Pfam" id="PF00534"/>
    </source>
</evidence>
<accession>A0ABW0Q370</accession>
<dbReference type="RefSeq" id="WP_266345348.1">
    <property type="nucleotide sequence ID" value="NZ_JAPKNH010000008.1"/>
</dbReference>